<evidence type="ECO:0008006" key="6">
    <source>
        <dbReference type="Google" id="ProtNLM"/>
    </source>
</evidence>
<keyword evidence="1" id="KW-0479">Metal-binding</keyword>
<dbReference type="PANTHER" id="PTHR43498">
    <property type="entry name" value="FERREDOXIN:COB-COM HETERODISULFIDE REDUCTASE SUBUNIT A"/>
    <property type="match status" value="1"/>
</dbReference>
<dbReference type="SUPFAM" id="SSF51971">
    <property type="entry name" value="Nucleotide-binding domain"/>
    <property type="match status" value="1"/>
</dbReference>
<sequence>EIVLNVGSIILSPGFDEFDPSRLTEYGYGHHLNVVSSIEFERLLSATGPHRGLVLRPSDGEIPKKVAFLQCVGSRDDRIDAGFCSSVCCMYSLKEAVIAQEHTPGLSAHIFFMDVRAFGKEFDDYVTRAQNEFHIGVTRHTRIPQVTEIPGSSNLMLNYIEKGELKEEEFDMVVLAVGIHAPESAGMISDAFGIDLNQYNFAATGTFSPLETTRPG</sequence>
<organism evidence="5">
    <name type="scientific">marine sediment metagenome</name>
    <dbReference type="NCBI Taxonomy" id="412755"/>
    <lineage>
        <taxon>unclassified sequences</taxon>
        <taxon>metagenomes</taxon>
        <taxon>ecological metagenomes</taxon>
    </lineage>
</organism>
<evidence type="ECO:0000256" key="1">
    <source>
        <dbReference type="ARBA" id="ARBA00022723"/>
    </source>
</evidence>
<dbReference type="EMBL" id="BARS01054573">
    <property type="protein sequence ID" value="GAG49952.1"/>
    <property type="molecule type" value="Genomic_DNA"/>
</dbReference>
<dbReference type="GO" id="GO:0016491">
    <property type="term" value="F:oxidoreductase activity"/>
    <property type="evidence" value="ECO:0007669"/>
    <property type="project" value="UniProtKB-KW"/>
</dbReference>
<protein>
    <recommendedName>
        <fullName evidence="6">FAD/NAD(P)-binding domain-containing protein</fullName>
    </recommendedName>
</protein>
<keyword evidence="2" id="KW-0560">Oxidoreductase</keyword>
<gene>
    <name evidence="5" type="ORF">S01H1_80769</name>
</gene>
<name>X0YT92_9ZZZZ</name>
<evidence type="ECO:0000256" key="3">
    <source>
        <dbReference type="ARBA" id="ARBA00023004"/>
    </source>
</evidence>
<evidence type="ECO:0000313" key="5">
    <source>
        <dbReference type="EMBL" id="GAG49952.1"/>
    </source>
</evidence>
<keyword evidence="3" id="KW-0408">Iron</keyword>
<dbReference type="GO" id="GO:0046872">
    <property type="term" value="F:metal ion binding"/>
    <property type="evidence" value="ECO:0007669"/>
    <property type="project" value="UniProtKB-KW"/>
</dbReference>
<accession>X0YT92</accession>
<keyword evidence="4" id="KW-0411">Iron-sulfur</keyword>
<feature type="non-terminal residue" evidence="5">
    <location>
        <position position="216"/>
    </location>
</feature>
<dbReference type="AlphaFoldDB" id="X0YT92"/>
<evidence type="ECO:0000256" key="2">
    <source>
        <dbReference type="ARBA" id="ARBA00023002"/>
    </source>
</evidence>
<reference evidence="5" key="1">
    <citation type="journal article" date="2014" name="Front. Microbiol.">
        <title>High frequency of phylogenetically diverse reductive dehalogenase-homologous genes in deep subseafloor sedimentary metagenomes.</title>
        <authorList>
            <person name="Kawai M."/>
            <person name="Futagami T."/>
            <person name="Toyoda A."/>
            <person name="Takaki Y."/>
            <person name="Nishi S."/>
            <person name="Hori S."/>
            <person name="Arai W."/>
            <person name="Tsubouchi T."/>
            <person name="Morono Y."/>
            <person name="Uchiyama I."/>
            <person name="Ito T."/>
            <person name="Fujiyama A."/>
            <person name="Inagaki F."/>
            <person name="Takami H."/>
        </authorList>
    </citation>
    <scope>NUCLEOTIDE SEQUENCE</scope>
    <source>
        <strain evidence="5">Expedition CK06-06</strain>
    </source>
</reference>
<feature type="non-terminal residue" evidence="5">
    <location>
        <position position="1"/>
    </location>
</feature>
<evidence type="ECO:0000256" key="4">
    <source>
        <dbReference type="ARBA" id="ARBA00023014"/>
    </source>
</evidence>
<dbReference type="PANTHER" id="PTHR43498:SF1">
    <property type="entry name" value="COB--COM HETERODISULFIDE REDUCTASE IRON-SULFUR SUBUNIT A"/>
    <property type="match status" value="1"/>
</dbReference>
<comment type="caution">
    <text evidence="5">The sequence shown here is derived from an EMBL/GenBank/DDBJ whole genome shotgun (WGS) entry which is preliminary data.</text>
</comment>
<dbReference type="InterPro" id="IPR039650">
    <property type="entry name" value="HdrA-like"/>
</dbReference>
<dbReference type="GO" id="GO:0051536">
    <property type="term" value="F:iron-sulfur cluster binding"/>
    <property type="evidence" value="ECO:0007669"/>
    <property type="project" value="UniProtKB-KW"/>
</dbReference>
<proteinExistence type="predicted"/>